<comment type="caution">
    <text evidence="1">The sequence shown here is derived from an EMBL/GenBank/DDBJ whole genome shotgun (WGS) entry which is preliminary data.</text>
</comment>
<protein>
    <submittedName>
        <fullName evidence="1">Uncharacterized protein</fullName>
    </submittedName>
</protein>
<sequence length="258" mass="30428">METTLTRNEFRNSLSIEIERIDIGLIEVIYKTIEEAATDLYRKDIIHLGKNTDRLRSWFVVELQKSRDITSKLSKKEIEVVDKERQKNEKIEKLTKEVGSMRHQLNTEKMRNFKMKSIKPGKITEHEKRGDIPSRLKDKDIASMIRAQLGYIKELSIKRQHKYKTRIQKQTNKQDNSSENVSYMQEYHLKFAREVSIKGQTYLLGTFGTKEKFEESRTSRSPEDWYRLTKKDEAAAKMRQSPSGINIEYDKINKECTA</sequence>
<accession>A0A8H3LL70</accession>
<dbReference type="AlphaFoldDB" id="A0A8H3LL70"/>
<gene>
    <name evidence="1" type="ORF">RCL2_001494000</name>
</gene>
<organism evidence="1 2">
    <name type="scientific">Rhizophagus clarus</name>
    <dbReference type="NCBI Taxonomy" id="94130"/>
    <lineage>
        <taxon>Eukaryota</taxon>
        <taxon>Fungi</taxon>
        <taxon>Fungi incertae sedis</taxon>
        <taxon>Mucoromycota</taxon>
        <taxon>Glomeromycotina</taxon>
        <taxon>Glomeromycetes</taxon>
        <taxon>Glomerales</taxon>
        <taxon>Glomeraceae</taxon>
        <taxon>Rhizophagus</taxon>
    </lineage>
</organism>
<name>A0A8H3LL70_9GLOM</name>
<dbReference type="Proteomes" id="UP000615446">
    <property type="component" value="Unassembled WGS sequence"/>
</dbReference>
<proteinExistence type="predicted"/>
<evidence type="ECO:0000313" key="1">
    <source>
        <dbReference type="EMBL" id="GES87976.1"/>
    </source>
</evidence>
<reference evidence="1" key="1">
    <citation type="submission" date="2019-10" db="EMBL/GenBank/DDBJ databases">
        <title>Conservation and host-specific expression of non-tandemly repeated heterogenous ribosome RNA gene in arbuscular mycorrhizal fungi.</title>
        <authorList>
            <person name="Maeda T."/>
            <person name="Kobayashi Y."/>
            <person name="Nakagawa T."/>
            <person name="Ezawa T."/>
            <person name="Yamaguchi K."/>
            <person name="Bino T."/>
            <person name="Nishimoto Y."/>
            <person name="Shigenobu S."/>
            <person name="Kawaguchi M."/>
        </authorList>
    </citation>
    <scope>NUCLEOTIDE SEQUENCE</scope>
    <source>
        <strain evidence="1">HR1</strain>
    </source>
</reference>
<evidence type="ECO:0000313" key="2">
    <source>
        <dbReference type="Proteomes" id="UP000615446"/>
    </source>
</evidence>
<dbReference type="EMBL" id="BLAL01000175">
    <property type="protein sequence ID" value="GES87976.1"/>
    <property type="molecule type" value="Genomic_DNA"/>
</dbReference>